<dbReference type="VEuPathDB" id="FungiDB:GLRG_05403"/>
<reference evidence="2" key="1">
    <citation type="journal article" date="2012" name="Nat. Genet.">
        <title>Lifestyle transitions in plant pathogenic Colletotrichum fungi deciphered by genome and transcriptome analyses.</title>
        <authorList>
            <person name="O'Connell R.J."/>
            <person name="Thon M.R."/>
            <person name="Hacquard S."/>
            <person name="Amyotte S.G."/>
            <person name="Kleemann J."/>
            <person name="Torres M.F."/>
            <person name="Damm U."/>
            <person name="Buiate E.A."/>
            <person name="Epstein L."/>
            <person name="Alkan N."/>
            <person name="Altmueller J."/>
            <person name="Alvarado-Balderrama L."/>
            <person name="Bauser C.A."/>
            <person name="Becker C."/>
            <person name="Birren B.W."/>
            <person name="Chen Z."/>
            <person name="Choi J."/>
            <person name="Crouch J.A."/>
            <person name="Duvick J.P."/>
            <person name="Farman M.A."/>
            <person name="Gan P."/>
            <person name="Heiman D."/>
            <person name="Henrissat B."/>
            <person name="Howard R.J."/>
            <person name="Kabbage M."/>
            <person name="Koch C."/>
            <person name="Kracher B."/>
            <person name="Kubo Y."/>
            <person name="Law A.D."/>
            <person name="Lebrun M.-H."/>
            <person name="Lee Y.-H."/>
            <person name="Miyara I."/>
            <person name="Moore N."/>
            <person name="Neumann U."/>
            <person name="Nordstroem K."/>
            <person name="Panaccione D.G."/>
            <person name="Panstruga R."/>
            <person name="Place M."/>
            <person name="Proctor R.H."/>
            <person name="Prusky D."/>
            <person name="Rech G."/>
            <person name="Reinhardt R."/>
            <person name="Rollins J.A."/>
            <person name="Rounsley S."/>
            <person name="Schardl C.L."/>
            <person name="Schwartz D.C."/>
            <person name="Shenoy N."/>
            <person name="Shirasu K."/>
            <person name="Sikhakolli U.R."/>
            <person name="Stueber K."/>
            <person name="Sukno S.A."/>
            <person name="Sweigard J.A."/>
            <person name="Takano Y."/>
            <person name="Takahara H."/>
            <person name="Trail F."/>
            <person name="van der Does H.C."/>
            <person name="Voll L.M."/>
            <person name="Will I."/>
            <person name="Young S."/>
            <person name="Zeng Q."/>
            <person name="Zhang J."/>
            <person name="Zhou S."/>
            <person name="Dickman M.B."/>
            <person name="Schulze-Lefert P."/>
            <person name="Ver Loren van Themaat E."/>
            <person name="Ma L.-J."/>
            <person name="Vaillancourt L.J."/>
        </authorList>
    </citation>
    <scope>NUCLEOTIDE SEQUENCE [LARGE SCALE GENOMIC DNA]</scope>
    <source>
        <strain evidence="2">M1.001 / M2 / FGSC 10212</strain>
    </source>
</reference>
<name>E3QH97_COLGM</name>
<proteinExistence type="predicted"/>
<keyword evidence="2" id="KW-1185">Reference proteome</keyword>
<evidence type="ECO:0000313" key="2">
    <source>
        <dbReference type="Proteomes" id="UP000008782"/>
    </source>
</evidence>
<dbReference type="GeneID" id="24410768"/>
<dbReference type="EMBL" id="GG697348">
    <property type="protein sequence ID" value="EFQ30259.1"/>
    <property type="molecule type" value="Genomic_DNA"/>
</dbReference>
<organism evidence="2">
    <name type="scientific">Colletotrichum graminicola (strain M1.001 / M2 / FGSC 10212)</name>
    <name type="common">Maize anthracnose fungus</name>
    <name type="synonym">Glomerella graminicola</name>
    <dbReference type="NCBI Taxonomy" id="645133"/>
    <lineage>
        <taxon>Eukaryota</taxon>
        <taxon>Fungi</taxon>
        <taxon>Dikarya</taxon>
        <taxon>Ascomycota</taxon>
        <taxon>Pezizomycotina</taxon>
        <taxon>Sordariomycetes</taxon>
        <taxon>Hypocreomycetidae</taxon>
        <taxon>Glomerellales</taxon>
        <taxon>Glomerellaceae</taxon>
        <taxon>Colletotrichum</taxon>
        <taxon>Colletotrichum graminicola species complex</taxon>
    </lineage>
</organism>
<accession>E3QH97</accession>
<protein>
    <submittedName>
        <fullName evidence="1">Uncharacterized protein</fullName>
    </submittedName>
</protein>
<gene>
    <name evidence="1" type="ORF">GLRG_05403</name>
</gene>
<dbReference type="AlphaFoldDB" id="E3QH97"/>
<dbReference type="RefSeq" id="XP_008094279.1">
    <property type="nucleotide sequence ID" value="XM_008096088.1"/>
</dbReference>
<dbReference type="HOGENOM" id="CLU_1142527_0_0_1"/>
<sequence length="243" mass="27556">MPSFTRMLRQNGRIIGHVKDNVAFLNNNPKPEIPERDTRAGNIGPVDDICENDFPDTESPTAELLRLSQSPSTVEVLQTLLDELGKKLRERKAAINALGEARETLDGVVWTIAPYDYAMFMAGQEVPPEEEEWHGICPRARRQAHEWLYQRGRVTSRIDRFGQEVEELQRNITAVFAAMRQADDIQNICRRASMGPAELPLWKIPLVEKAHEIRQRQSDHENILKGRGGSIRFASMESGSGWA</sequence>
<dbReference type="OrthoDB" id="4800268at2759"/>
<dbReference type="Proteomes" id="UP000008782">
    <property type="component" value="Unassembled WGS sequence"/>
</dbReference>
<evidence type="ECO:0000313" key="1">
    <source>
        <dbReference type="EMBL" id="EFQ30259.1"/>
    </source>
</evidence>